<keyword evidence="1" id="KW-0472">Membrane</keyword>
<name>A0EJK8_9BACT</name>
<dbReference type="AlphaFoldDB" id="A0EJK8"/>
<proteinExistence type="predicted"/>
<evidence type="ECO:0000256" key="1">
    <source>
        <dbReference type="SAM" id="Phobius"/>
    </source>
</evidence>
<keyword evidence="1" id="KW-0812">Transmembrane</keyword>
<dbReference type="EMBL" id="DQ229155">
    <property type="protein sequence ID" value="ABB79944.1"/>
    <property type="molecule type" value="Genomic_DNA"/>
</dbReference>
<protein>
    <submittedName>
        <fullName evidence="2">Uncharacterized protein</fullName>
    </submittedName>
</protein>
<evidence type="ECO:0000313" key="2">
    <source>
        <dbReference type="EMBL" id="ABB79944.1"/>
    </source>
</evidence>
<sequence length="160" mass="18499">MSDREYKLLLSEVIATWFMAIMVVIGGFFGLFEYMEYKNTLRVDRALEFVSRYQSNDHVVSARKEISASIEKHLPEISQVLSNPALGVDELAHVYHDEIMTIVTEDAISAPLEQLFTFYEQVLLCHEMELCDETVLANFFDNDAGSYSRTFYPYICTLRK</sequence>
<keyword evidence="1" id="KW-1133">Transmembrane helix</keyword>
<feature type="transmembrane region" description="Helical" evidence="1">
    <location>
        <begin position="14"/>
        <end position="32"/>
    </location>
</feature>
<accession>A0EJK8</accession>
<organism evidence="2">
    <name type="scientific">uncultured bacterium pES01019D12</name>
    <dbReference type="NCBI Taxonomy" id="355333"/>
    <lineage>
        <taxon>Bacteria</taxon>
        <taxon>environmental samples</taxon>
    </lineage>
</organism>
<reference evidence="2" key="1">
    <citation type="journal article" date="2009" name="Appl. Microbiol. Biotechnol.">
        <title>Cloning and characterization of a new cold-active lipase from a deep-sea sediment metagenome.</title>
        <authorList>
            <person name="Jeon J.H."/>
            <person name="Kim J.T."/>
            <person name="Kim Y.J."/>
            <person name="Kim H.K."/>
            <person name="Lee H.S."/>
            <person name="Kang S.G."/>
            <person name="Kim S.J."/>
            <person name="Lee J.H."/>
        </authorList>
    </citation>
    <scope>NUCLEOTIDE SEQUENCE</scope>
</reference>